<evidence type="ECO:0000256" key="1">
    <source>
        <dbReference type="ARBA" id="ARBA00010923"/>
    </source>
</evidence>
<dbReference type="AlphaFoldDB" id="A0A5S9IML6"/>
<organism evidence="5 6">
    <name type="scientific">Uabimicrobium amorphum</name>
    <dbReference type="NCBI Taxonomy" id="2596890"/>
    <lineage>
        <taxon>Bacteria</taxon>
        <taxon>Pseudomonadati</taxon>
        <taxon>Planctomycetota</taxon>
        <taxon>Candidatus Uabimicrobiia</taxon>
        <taxon>Candidatus Uabimicrobiales</taxon>
        <taxon>Candidatus Uabimicrobiaceae</taxon>
        <taxon>Candidatus Uabimicrobium</taxon>
    </lineage>
</organism>
<keyword evidence="3" id="KW-0238">DNA-binding</keyword>
<dbReference type="GO" id="GO:0003677">
    <property type="term" value="F:DNA binding"/>
    <property type="evidence" value="ECO:0007669"/>
    <property type="project" value="UniProtKB-KW"/>
</dbReference>
<dbReference type="PANTHER" id="PTHR30408:SF12">
    <property type="entry name" value="TYPE I RESTRICTION ENZYME MJAVIII SPECIFICITY SUBUNIT"/>
    <property type="match status" value="1"/>
</dbReference>
<evidence type="ECO:0000313" key="6">
    <source>
        <dbReference type="Proteomes" id="UP000326354"/>
    </source>
</evidence>
<evidence type="ECO:0000313" key="5">
    <source>
        <dbReference type="EMBL" id="BBM83335.1"/>
    </source>
</evidence>
<dbReference type="OrthoDB" id="9811611at2"/>
<gene>
    <name evidence="5" type="ORF">UABAM_01687</name>
</gene>
<dbReference type="REBASE" id="355785">
    <property type="entry name" value="S.Pba547ORF1686P"/>
</dbReference>
<dbReference type="InterPro" id="IPR044946">
    <property type="entry name" value="Restrct_endonuc_typeI_TRD_sf"/>
</dbReference>
<dbReference type="CDD" id="cd16961">
    <property type="entry name" value="RMtype1_S_TRD-CR_like"/>
    <property type="match status" value="1"/>
</dbReference>
<sequence>MERIKLEDIAEINTGYQLRSKVVHDDSGQYTLIQMSNTSNKKLNLTNVLRANLQNVNENHIVRIGDVLFVSKGINNYATVINISLPNNTVAAYHFFRIRIYKKQLIASGYLAWYLNENQAQRYFYKVGEGTNTMMVTRKNLGKLPIPLPSLEKQKKIIELYQLLDKEKELTQNLYEKRKLLATAICQKIIEQGD</sequence>
<comment type="similarity">
    <text evidence="1">Belongs to the type-I restriction system S methylase family.</text>
</comment>
<dbReference type="GO" id="GO:0009307">
    <property type="term" value="P:DNA restriction-modification system"/>
    <property type="evidence" value="ECO:0007669"/>
    <property type="project" value="UniProtKB-KW"/>
</dbReference>
<accession>A0A5S9IML6</accession>
<proteinExistence type="inferred from homology"/>
<dbReference type="Proteomes" id="UP000326354">
    <property type="component" value="Chromosome"/>
</dbReference>
<evidence type="ECO:0000259" key="4">
    <source>
        <dbReference type="Pfam" id="PF01420"/>
    </source>
</evidence>
<name>A0A5S9IML6_UABAM</name>
<dbReference type="SUPFAM" id="SSF116734">
    <property type="entry name" value="DNA methylase specificity domain"/>
    <property type="match status" value="1"/>
</dbReference>
<evidence type="ECO:0000256" key="2">
    <source>
        <dbReference type="ARBA" id="ARBA00022747"/>
    </source>
</evidence>
<reference evidence="5 6" key="1">
    <citation type="submission" date="2019-08" db="EMBL/GenBank/DDBJ databases">
        <title>Complete genome sequence of Candidatus Uab amorphum.</title>
        <authorList>
            <person name="Shiratori T."/>
            <person name="Suzuki S."/>
            <person name="Kakizawa Y."/>
            <person name="Ishida K."/>
        </authorList>
    </citation>
    <scope>NUCLEOTIDE SEQUENCE [LARGE SCALE GENOMIC DNA]</scope>
    <source>
        <strain evidence="5 6">SRT547</strain>
    </source>
</reference>
<dbReference type="Gene3D" id="3.90.220.20">
    <property type="entry name" value="DNA methylase specificity domains"/>
    <property type="match status" value="1"/>
</dbReference>
<dbReference type="InterPro" id="IPR052021">
    <property type="entry name" value="Type-I_RS_S_subunit"/>
</dbReference>
<dbReference type="Pfam" id="PF01420">
    <property type="entry name" value="Methylase_S"/>
    <property type="match status" value="1"/>
</dbReference>
<feature type="domain" description="Type I restriction modification DNA specificity" evidence="4">
    <location>
        <begin position="2"/>
        <end position="176"/>
    </location>
</feature>
<dbReference type="InterPro" id="IPR000055">
    <property type="entry name" value="Restrct_endonuc_typeI_TRD"/>
</dbReference>
<protein>
    <recommendedName>
        <fullName evidence="4">Type I restriction modification DNA specificity domain-containing protein</fullName>
    </recommendedName>
</protein>
<keyword evidence="2" id="KW-0680">Restriction system</keyword>
<dbReference type="RefSeq" id="WP_151967540.1">
    <property type="nucleotide sequence ID" value="NZ_AP019860.1"/>
</dbReference>
<keyword evidence="6" id="KW-1185">Reference proteome</keyword>
<evidence type="ECO:0000256" key="3">
    <source>
        <dbReference type="ARBA" id="ARBA00023125"/>
    </source>
</evidence>
<dbReference type="PANTHER" id="PTHR30408">
    <property type="entry name" value="TYPE-1 RESTRICTION ENZYME ECOKI SPECIFICITY PROTEIN"/>
    <property type="match status" value="1"/>
</dbReference>
<dbReference type="KEGG" id="uam:UABAM_01687"/>
<dbReference type="EMBL" id="AP019860">
    <property type="protein sequence ID" value="BBM83335.1"/>
    <property type="molecule type" value="Genomic_DNA"/>
</dbReference>